<keyword evidence="2" id="KW-1185">Reference proteome</keyword>
<proteinExistence type="predicted"/>
<protein>
    <submittedName>
        <fullName evidence="1">Uncharacterized protein</fullName>
    </submittedName>
</protein>
<feature type="non-terminal residue" evidence="1">
    <location>
        <position position="1"/>
    </location>
</feature>
<evidence type="ECO:0000313" key="2">
    <source>
        <dbReference type="Proteomes" id="UP000485058"/>
    </source>
</evidence>
<comment type="caution">
    <text evidence="1">The sequence shown here is derived from an EMBL/GenBank/DDBJ whole genome shotgun (WGS) entry which is preliminary data.</text>
</comment>
<sequence length="197" mass="22332">MEALVTDKGAESVAALRNYTTTGVAQSSDALSVPAAVVPSAHPTQRNWDWGWVVGQKASRRPAIKKPARHQWHFCNPNYDKHQPLPAKMLPPHAPPSAERLDEWKLFKQLSANHRQGSTRRYITQFRRWLALRDVDWKVAFEQAVAADTKVLKLEARREARRRREASWQDYKLKLVQAAVSASPVEATQHAQATPSQ</sequence>
<evidence type="ECO:0000313" key="1">
    <source>
        <dbReference type="EMBL" id="GFH13304.1"/>
    </source>
</evidence>
<dbReference type="EMBL" id="BLLF01000597">
    <property type="protein sequence ID" value="GFH13304.1"/>
    <property type="molecule type" value="Genomic_DNA"/>
</dbReference>
<gene>
    <name evidence="1" type="ORF">HaLaN_09160</name>
</gene>
<feature type="non-terminal residue" evidence="1">
    <location>
        <position position="197"/>
    </location>
</feature>
<dbReference type="AlphaFoldDB" id="A0A699Z2U1"/>
<name>A0A699Z2U1_HAELA</name>
<accession>A0A699Z2U1</accession>
<dbReference type="Proteomes" id="UP000485058">
    <property type="component" value="Unassembled WGS sequence"/>
</dbReference>
<reference evidence="1 2" key="1">
    <citation type="submission" date="2020-02" db="EMBL/GenBank/DDBJ databases">
        <title>Draft genome sequence of Haematococcus lacustris strain NIES-144.</title>
        <authorList>
            <person name="Morimoto D."/>
            <person name="Nakagawa S."/>
            <person name="Yoshida T."/>
            <person name="Sawayama S."/>
        </authorList>
    </citation>
    <scope>NUCLEOTIDE SEQUENCE [LARGE SCALE GENOMIC DNA]</scope>
    <source>
        <strain evidence="1 2">NIES-144</strain>
    </source>
</reference>
<organism evidence="1 2">
    <name type="scientific">Haematococcus lacustris</name>
    <name type="common">Green alga</name>
    <name type="synonym">Haematococcus pluvialis</name>
    <dbReference type="NCBI Taxonomy" id="44745"/>
    <lineage>
        <taxon>Eukaryota</taxon>
        <taxon>Viridiplantae</taxon>
        <taxon>Chlorophyta</taxon>
        <taxon>core chlorophytes</taxon>
        <taxon>Chlorophyceae</taxon>
        <taxon>CS clade</taxon>
        <taxon>Chlamydomonadales</taxon>
        <taxon>Haematococcaceae</taxon>
        <taxon>Haematococcus</taxon>
    </lineage>
</organism>